<dbReference type="GeneID" id="35804411"/>
<dbReference type="GO" id="GO:0008781">
    <property type="term" value="F:N-acylneuraminate cytidylyltransferase activity"/>
    <property type="evidence" value="ECO:0007669"/>
    <property type="project" value="TreeGrafter"/>
</dbReference>
<evidence type="ECO:0000313" key="1">
    <source>
        <dbReference type="EMBL" id="PFH01502.1"/>
    </source>
</evidence>
<keyword evidence="1" id="KW-0548">Nucleotidyltransferase</keyword>
<dbReference type="InterPro" id="IPR050793">
    <property type="entry name" value="CMP-NeuNAc_synthase"/>
</dbReference>
<gene>
    <name evidence="1" type="ORF">M972_11234</name>
</gene>
<dbReference type="Proteomes" id="UP000223596">
    <property type="component" value="Unassembled WGS sequence"/>
</dbReference>
<comment type="caution">
    <text evidence="1">The sequence shown here is derived from an EMBL/GenBank/DDBJ whole genome shotgun (WGS) entry which is preliminary data.</text>
</comment>
<accession>A0AB36TBV4</accession>
<dbReference type="SUPFAM" id="SSF53448">
    <property type="entry name" value="Nucleotide-diphospho-sugar transferases"/>
    <property type="match status" value="1"/>
</dbReference>
<keyword evidence="1" id="KW-0808">Transferase</keyword>
<dbReference type="Gene3D" id="3.90.550.10">
    <property type="entry name" value="Spore Coat Polysaccharide Biosynthesis Protein SpsA, Chain A"/>
    <property type="match status" value="1"/>
</dbReference>
<dbReference type="CDD" id="cd02513">
    <property type="entry name" value="CMP-NeuAc_Synthase"/>
    <property type="match status" value="1"/>
</dbReference>
<reference evidence="1 2" key="1">
    <citation type="submission" date="2017-09" db="EMBL/GenBank/DDBJ databases">
        <title>Evaluation of Pacific Biosciences Sequencing Technology to Finishing C. thermocellum Genome Sequences.</title>
        <authorList>
            <person name="Brown S."/>
        </authorList>
    </citation>
    <scope>NUCLEOTIDE SEQUENCE [LARGE SCALE GENOMIC DNA]</scope>
    <source>
        <strain evidence="1 2">AD2</strain>
    </source>
</reference>
<proteinExistence type="predicted"/>
<name>A0AB36TBV4_ACETH</name>
<organism evidence="1 2">
    <name type="scientific">Acetivibrio thermocellus AD2</name>
    <dbReference type="NCBI Taxonomy" id="1138384"/>
    <lineage>
        <taxon>Bacteria</taxon>
        <taxon>Bacillati</taxon>
        <taxon>Bacillota</taxon>
        <taxon>Clostridia</taxon>
        <taxon>Eubacteriales</taxon>
        <taxon>Oscillospiraceae</taxon>
        <taxon>Acetivibrio</taxon>
    </lineage>
</organism>
<dbReference type="PANTHER" id="PTHR21485:SF6">
    <property type="entry name" value="N-ACYLNEURAMINATE CYTIDYLYLTRANSFERASE-RELATED"/>
    <property type="match status" value="1"/>
</dbReference>
<dbReference type="InterPro" id="IPR029044">
    <property type="entry name" value="Nucleotide-diphossugar_trans"/>
</dbReference>
<protein>
    <submittedName>
        <fullName evidence="1">N-acylneuraminate cytidylyltransferase</fullName>
    </submittedName>
</protein>
<sequence>MKNMAIIPARAGSKGLKDKNIKLLNGKPMLAYTIEAAKESGLFEEIMVSTDSEKYAEIAKQWGASVPFLRPVELSNDTASSWDVVKYVIEKYKELGREFDTVALLQPTSPLRNSADIIKGYEIMKEKHANSVIAVCEAEHSPLWMNILPENHSMAGFIRPDAANVPRQSIPTYYRINGALYIVKVEYLMNSNDIYSDKSYALIMDKENSIDIDDMFDFKIASLILRDRKQ</sequence>
<evidence type="ECO:0000313" key="2">
    <source>
        <dbReference type="Proteomes" id="UP000223596"/>
    </source>
</evidence>
<dbReference type="RefSeq" id="WP_003512903.1">
    <property type="nucleotide sequence ID" value="NZ_CP013828.1"/>
</dbReference>
<dbReference type="PANTHER" id="PTHR21485">
    <property type="entry name" value="HAD SUPERFAMILY MEMBERS CMAS AND KDSC"/>
    <property type="match status" value="1"/>
</dbReference>
<dbReference type="Pfam" id="PF02348">
    <property type="entry name" value="CTP_transf_3"/>
    <property type="match status" value="1"/>
</dbReference>
<dbReference type="AlphaFoldDB" id="A0AB36TBV4"/>
<dbReference type="InterPro" id="IPR003329">
    <property type="entry name" value="Cytidylyl_trans"/>
</dbReference>
<dbReference type="EMBL" id="PDBW01000001">
    <property type="protein sequence ID" value="PFH01502.1"/>
    <property type="molecule type" value="Genomic_DNA"/>
</dbReference>